<organism evidence="1 2">
    <name type="scientific">Persicitalea jodogahamensis</name>
    <dbReference type="NCBI Taxonomy" id="402147"/>
    <lineage>
        <taxon>Bacteria</taxon>
        <taxon>Pseudomonadati</taxon>
        <taxon>Bacteroidota</taxon>
        <taxon>Cytophagia</taxon>
        <taxon>Cytophagales</taxon>
        <taxon>Spirosomataceae</taxon>
        <taxon>Persicitalea</taxon>
    </lineage>
</organism>
<name>A0A8J3D367_9BACT</name>
<gene>
    <name evidence="1" type="ORF">GCM10007390_17300</name>
</gene>
<evidence type="ECO:0000313" key="2">
    <source>
        <dbReference type="Proteomes" id="UP000598271"/>
    </source>
</evidence>
<evidence type="ECO:0000313" key="1">
    <source>
        <dbReference type="EMBL" id="GHB63970.1"/>
    </source>
</evidence>
<proteinExistence type="predicted"/>
<sequence>MVYQSKNLRKDLRVRRGDTFEENLEVIGDFILPIAQAKMQVRKYGSDFRVAFEPDVYIDGRDILFSKSAGATKSLVPGSYVYDVEVTDGEGDTTTIREGKFEVIQDVSR</sequence>
<keyword evidence="2" id="KW-1185">Reference proteome</keyword>
<reference evidence="1 2" key="1">
    <citation type="journal article" date="2014" name="Int. J. Syst. Evol. Microbiol.">
        <title>Complete genome sequence of Corynebacterium casei LMG S-19264T (=DSM 44701T), isolated from a smear-ripened cheese.</title>
        <authorList>
            <consortium name="US DOE Joint Genome Institute (JGI-PGF)"/>
            <person name="Walter F."/>
            <person name="Albersmeier A."/>
            <person name="Kalinowski J."/>
            <person name="Ruckert C."/>
        </authorList>
    </citation>
    <scope>NUCLEOTIDE SEQUENCE [LARGE SCALE GENOMIC DNA]</scope>
    <source>
        <strain evidence="1 2">KCTC 12866</strain>
    </source>
</reference>
<dbReference type="Proteomes" id="UP000598271">
    <property type="component" value="Unassembled WGS sequence"/>
</dbReference>
<protein>
    <submittedName>
        <fullName evidence="1">Uncharacterized protein</fullName>
    </submittedName>
</protein>
<accession>A0A8J3D367</accession>
<dbReference type="AlphaFoldDB" id="A0A8J3D367"/>
<dbReference type="RefSeq" id="WP_189563906.1">
    <property type="nucleotide sequence ID" value="NZ_BMXF01000001.1"/>
</dbReference>
<comment type="caution">
    <text evidence="1">The sequence shown here is derived from an EMBL/GenBank/DDBJ whole genome shotgun (WGS) entry which is preliminary data.</text>
</comment>
<dbReference type="EMBL" id="BMXF01000001">
    <property type="protein sequence ID" value="GHB63970.1"/>
    <property type="molecule type" value="Genomic_DNA"/>
</dbReference>